<dbReference type="EMBL" id="DXFX01000082">
    <property type="protein sequence ID" value="HIX08105.1"/>
    <property type="molecule type" value="Genomic_DNA"/>
</dbReference>
<organism evidence="1 2">
    <name type="scientific">Candidatus Borkfalkia faecipullorum</name>
    <dbReference type="NCBI Taxonomy" id="2838510"/>
    <lineage>
        <taxon>Bacteria</taxon>
        <taxon>Bacillati</taxon>
        <taxon>Bacillota</taxon>
        <taxon>Clostridia</taxon>
        <taxon>Christensenellales</taxon>
        <taxon>Christensenellaceae</taxon>
        <taxon>Candidatus Borkfalkia</taxon>
    </lineage>
</organism>
<sequence length="57" mass="6674">MIPQDPVMLLSFVNMKLRDVYPNLHALCDDLDADEREICEKLAQIGYTYSPEQNRFL</sequence>
<accession>A0A9D1V8J1</accession>
<name>A0A9D1V8J1_9FIRM</name>
<dbReference type="Proteomes" id="UP000824204">
    <property type="component" value="Unassembled WGS sequence"/>
</dbReference>
<evidence type="ECO:0000313" key="1">
    <source>
        <dbReference type="EMBL" id="HIX08105.1"/>
    </source>
</evidence>
<comment type="caution">
    <text evidence="1">The sequence shown here is derived from an EMBL/GenBank/DDBJ whole genome shotgun (WGS) entry which is preliminary data.</text>
</comment>
<dbReference type="AlphaFoldDB" id="A0A9D1V8J1"/>
<reference evidence="1" key="2">
    <citation type="submission" date="2021-04" db="EMBL/GenBank/DDBJ databases">
        <authorList>
            <person name="Gilroy R."/>
        </authorList>
    </citation>
    <scope>NUCLEOTIDE SEQUENCE</scope>
    <source>
        <strain evidence="1">811</strain>
    </source>
</reference>
<gene>
    <name evidence="1" type="ORF">H9741_06525</name>
</gene>
<protein>
    <submittedName>
        <fullName evidence="1">DUF4250 domain-containing protein</fullName>
    </submittedName>
</protein>
<dbReference type="Pfam" id="PF14056">
    <property type="entry name" value="DUF4250"/>
    <property type="match status" value="1"/>
</dbReference>
<reference evidence="1" key="1">
    <citation type="journal article" date="2021" name="PeerJ">
        <title>Extensive microbial diversity within the chicken gut microbiome revealed by metagenomics and culture.</title>
        <authorList>
            <person name="Gilroy R."/>
            <person name="Ravi A."/>
            <person name="Getino M."/>
            <person name="Pursley I."/>
            <person name="Horton D.L."/>
            <person name="Alikhan N.F."/>
            <person name="Baker D."/>
            <person name="Gharbi K."/>
            <person name="Hall N."/>
            <person name="Watson M."/>
            <person name="Adriaenssens E.M."/>
            <person name="Foster-Nyarko E."/>
            <person name="Jarju S."/>
            <person name="Secka A."/>
            <person name="Antonio M."/>
            <person name="Oren A."/>
            <person name="Chaudhuri R.R."/>
            <person name="La Ragione R."/>
            <person name="Hildebrand F."/>
            <person name="Pallen M.J."/>
        </authorList>
    </citation>
    <scope>NUCLEOTIDE SEQUENCE</scope>
    <source>
        <strain evidence="1">811</strain>
    </source>
</reference>
<dbReference type="InterPro" id="IPR025346">
    <property type="entry name" value="DUF4250"/>
</dbReference>
<proteinExistence type="predicted"/>
<evidence type="ECO:0000313" key="2">
    <source>
        <dbReference type="Proteomes" id="UP000824204"/>
    </source>
</evidence>